<dbReference type="STRING" id="1123062.SAMN02745775_10488"/>
<feature type="domain" description="Isochorismatase-like" evidence="1">
    <location>
        <begin position="64"/>
        <end position="160"/>
    </location>
</feature>
<dbReference type="OrthoDB" id="9789777at2"/>
<evidence type="ECO:0000259" key="1">
    <source>
        <dbReference type="Pfam" id="PF00857"/>
    </source>
</evidence>
<evidence type="ECO:0000313" key="2">
    <source>
        <dbReference type="EMBL" id="SFK58856.1"/>
    </source>
</evidence>
<keyword evidence="3" id="KW-1185">Reference proteome</keyword>
<accession>A0A1I4AT78</accession>
<dbReference type="PANTHER" id="PTHR43559">
    <property type="entry name" value="HYDROLASE YCAC-RELATED"/>
    <property type="match status" value="1"/>
</dbReference>
<evidence type="ECO:0000313" key="3">
    <source>
        <dbReference type="Proteomes" id="UP000199473"/>
    </source>
</evidence>
<protein>
    <submittedName>
        <fullName evidence="2">Isochorismatase family protein</fullName>
    </submittedName>
</protein>
<name>A0A1I4AT78_9PROT</name>
<dbReference type="Gene3D" id="3.40.50.850">
    <property type="entry name" value="Isochorismatase-like"/>
    <property type="match status" value="1"/>
</dbReference>
<reference evidence="2 3" key="1">
    <citation type="submission" date="2016-10" db="EMBL/GenBank/DDBJ databases">
        <authorList>
            <person name="de Groot N.N."/>
        </authorList>
    </citation>
    <scope>NUCLEOTIDE SEQUENCE [LARGE SCALE GENOMIC DNA]</scope>
    <source>
        <strain evidence="2 3">DSM 19981</strain>
    </source>
</reference>
<organism evidence="2 3">
    <name type="scientific">Falsiroseomonas stagni DSM 19981</name>
    <dbReference type="NCBI Taxonomy" id="1123062"/>
    <lineage>
        <taxon>Bacteria</taxon>
        <taxon>Pseudomonadati</taxon>
        <taxon>Pseudomonadota</taxon>
        <taxon>Alphaproteobacteria</taxon>
        <taxon>Acetobacterales</taxon>
        <taxon>Roseomonadaceae</taxon>
        <taxon>Falsiroseomonas</taxon>
    </lineage>
</organism>
<gene>
    <name evidence="2" type="ORF">SAMN02745775_10488</name>
</gene>
<dbReference type="InterPro" id="IPR036380">
    <property type="entry name" value="Isochorismatase-like_sf"/>
</dbReference>
<dbReference type="PANTHER" id="PTHR43559:SF3">
    <property type="entry name" value="HYDROLASE YCAC-RELATED"/>
    <property type="match status" value="1"/>
</dbReference>
<dbReference type="EMBL" id="FOSQ01000004">
    <property type="protein sequence ID" value="SFK58856.1"/>
    <property type="molecule type" value="Genomic_DNA"/>
</dbReference>
<sequence length="214" mass="22696">MTSPALRRMAPDSAAIAYVDYVTGLDNLITTIPGPQFRNNIQAFAKFSGLFGLPTAVFGEENDYYGTFLPEIRALIDAGAATFPRSTPSGCTPAFMEWLRATGWRDVIIGGISIDNCTLHTALDLLRAGYNVQVVVDVSGSNSKLAEDMAIQRLAAAGAVNAGWLNTLTELGADFAGPFGRGMMGIIQAHWPASTVGEVSDTTPDGHGMQLPRA</sequence>
<dbReference type="Proteomes" id="UP000199473">
    <property type="component" value="Unassembled WGS sequence"/>
</dbReference>
<dbReference type="RefSeq" id="WP_092960031.1">
    <property type="nucleotide sequence ID" value="NZ_FOSQ01000004.1"/>
</dbReference>
<dbReference type="Pfam" id="PF00857">
    <property type="entry name" value="Isochorismatase"/>
    <property type="match status" value="1"/>
</dbReference>
<dbReference type="AlphaFoldDB" id="A0A1I4AT78"/>
<dbReference type="SUPFAM" id="SSF52499">
    <property type="entry name" value="Isochorismatase-like hydrolases"/>
    <property type="match status" value="1"/>
</dbReference>
<proteinExistence type="predicted"/>
<dbReference type="InterPro" id="IPR053152">
    <property type="entry name" value="Hydrolase_YcaC-like"/>
</dbReference>
<dbReference type="InterPro" id="IPR000868">
    <property type="entry name" value="Isochorismatase-like_dom"/>
</dbReference>